<dbReference type="Proteomes" id="UP001515943">
    <property type="component" value="Unassembled WGS sequence"/>
</dbReference>
<gene>
    <name evidence="2" type="ORF">FXN61_35980</name>
</gene>
<feature type="transmembrane region" description="Helical" evidence="1">
    <location>
        <begin position="12"/>
        <end position="37"/>
    </location>
</feature>
<keyword evidence="1" id="KW-1133">Transmembrane helix</keyword>
<evidence type="ECO:0000313" key="3">
    <source>
        <dbReference type="Proteomes" id="UP001515943"/>
    </source>
</evidence>
<dbReference type="RefSeq" id="WP_167978517.1">
    <property type="nucleotide sequence ID" value="NZ_VSRL01000203.1"/>
</dbReference>
<evidence type="ECO:0000313" key="2">
    <source>
        <dbReference type="EMBL" id="NKE61869.1"/>
    </source>
</evidence>
<proteinExistence type="predicted"/>
<sequence length="70" mass="7339">MLAPLLGVWLPIGSVLLALPILLVVAVSAYAFGLTVGLLALRFMPARNLLGRLASILLMIITGVQVPVAF</sequence>
<reference evidence="2 3" key="1">
    <citation type="submission" date="2019-08" db="EMBL/GenBank/DDBJ databases">
        <title>Lentzea from Indian Himalayas.</title>
        <authorList>
            <person name="Mandal S."/>
            <person name="Mallick Gupta A."/>
            <person name="Maiti P.K."/>
            <person name="Sarkar J."/>
            <person name="Mandal S."/>
        </authorList>
    </citation>
    <scope>NUCLEOTIDE SEQUENCE [LARGE SCALE GENOMIC DNA]</scope>
    <source>
        <strain evidence="2 3">PSKA42</strain>
    </source>
</reference>
<organism evidence="2 3">
    <name type="scientific">Lentzea indica</name>
    <dbReference type="NCBI Taxonomy" id="2604800"/>
    <lineage>
        <taxon>Bacteria</taxon>
        <taxon>Bacillati</taxon>
        <taxon>Actinomycetota</taxon>
        <taxon>Actinomycetes</taxon>
        <taxon>Pseudonocardiales</taxon>
        <taxon>Pseudonocardiaceae</taxon>
        <taxon>Lentzea</taxon>
    </lineage>
</organism>
<keyword evidence="1" id="KW-0812">Transmembrane</keyword>
<protein>
    <submittedName>
        <fullName evidence="2">Uncharacterized protein</fullName>
    </submittedName>
</protein>
<keyword evidence="1" id="KW-0472">Membrane</keyword>
<comment type="caution">
    <text evidence="2">The sequence shown here is derived from an EMBL/GenBank/DDBJ whole genome shotgun (WGS) entry which is preliminary data.</text>
</comment>
<keyword evidence="3" id="KW-1185">Reference proteome</keyword>
<feature type="transmembrane region" description="Helical" evidence="1">
    <location>
        <begin position="49"/>
        <end position="68"/>
    </location>
</feature>
<name>A0ABX1FS60_9PSEU</name>
<dbReference type="EMBL" id="VSRL01000203">
    <property type="protein sequence ID" value="NKE61869.1"/>
    <property type="molecule type" value="Genomic_DNA"/>
</dbReference>
<accession>A0ABX1FS60</accession>
<evidence type="ECO:0000256" key="1">
    <source>
        <dbReference type="SAM" id="Phobius"/>
    </source>
</evidence>